<feature type="transmembrane region" description="Helical" evidence="1">
    <location>
        <begin position="12"/>
        <end position="32"/>
    </location>
</feature>
<dbReference type="AlphaFoldDB" id="A0A553WIC4"/>
<evidence type="ECO:0008006" key="4">
    <source>
        <dbReference type="Google" id="ProtNLM"/>
    </source>
</evidence>
<feature type="transmembrane region" description="Helical" evidence="1">
    <location>
        <begin position="68"/>
        <end position="89"/>
    </location>
</feature>
<dbReference type="EMBL" id="VKKU01000001">
    <property type="protein sequence ID" value="TSB04446.1"/>
    <property type="molecule type" value="Genomic_DNA"/>
</dbReference>
<accession>A0A553WIC4</accession>
<evidence type="ECO:0000313" key="2">
    <source>
        <dbReference type="EMBL" id="TSB04446.1"/>
    </source>
</evidence>
<protein>
    <recommendedName>
        <fullName evidence="4">DUF4386 family protein</fullName>
    </recommendedName>
</protein>
<comment type="caution">
    <text evidence="2">The sequence shown here is derived from an EMBL/GenBank/DDBJ whole genome shotgun (WGS) entry which is preliminary data.</text>
</comment>
<dbReference type="Proteomes" id="UP000320160">
    <property type="component" value="Unassembled WGS sequence"/>
</dbReference>
<name>A0A553WIC4_9SPHN</name>
<dbReference type="OrthoDB" id="7427621at2"/>
<reference evidence="2 3" key="1">
    <citation type="submission" date="2019-07" db="EMBL/GenBank/DDBJ databases">
        <authorList>
            <person name="Park M."/>
        </authorList>
    </citation>
    <scope>NUCLEOTIDE SEQUENCE [LARGE SCALE GENOMIC DNA]</scope>
    <source>
        <strain evidence="2 3">KCTC32445</strain>
    </source>
</reference>
<evidence type="ECO:0000256" key="1">
    <source>
        <dbReference type="SAM" id="Phobius"/>
    </source>
</evidence>
<gene>
    <name evidence="2" type="ORF">FOM92_03200</name>
</gene>
<keyword evidence="1" id="KW-0472">Membrane</keyword>
<keyword evidence="1" id="KW-1133">Transmembrane helix</keyword>
<dbReference type="RefSeq" id="WP_143775334.1">
    <property type="nucleotide sequence ID" value="NZ_VKKU01000001.1"/>
</dbReference>
<sequence length="176" mass="19191">MMRESKLERHFWRFWLGGLLILAAMIAMNPLFTNPVSPWGIRDHQSAGSALRVDAIQAAWQAAGVMNLARFGIALDLVYIGIYSFGAYCGGRLFARSGGAALRRLGWVIVGAAVVVGVADYVETISEFIQAMTFKGDDNLAFIAATAQPVKSTAFLVTFFGLLIALFLRRKARQSA</sequence>
<feature type="transmembrane region" description="Helical" evidence="1">
    <location>
        <begin position="142"/>
        <end position="168"/>
    </location>
</feature>
<feature type="transmembrane region" description="Helical" evidence="1">
    <location>
        <begin position="101"/>
        <end position="122"/>
    </location>
</feature>
<keyword evidence="1" id="KW-0812">Transmembrane</keyword>
<proteinExistence type="predicted"/>
<evidence type="ECO:0000313" key="3">
    <source>
        <dbReference type="Proteomes" id="UP000320160"/>
    </source>
</evidence>
<keyword evidence="3" id="KW-1185">Reference proteome</keyword>
<organism evidence="2 3">
    <name type="scientific">Sphingorhabdus contaminans</name>
    <dbReference type="NCBI Taxonomy" id="1343899"/>
    <lineage>
        <taxon>Bacteria</taxon>
        <taxon>Pseudomonadati</taxon>
        <taxon>Pseudomonadota</taxon>
        <taxon>Alphaproteobacteria</taxon>
        <taxon>Sphingomonadales</taxon>
        <taxon>Sphingomonadaceae</taxon>
        <taxon>Sphingorhabdus</taxon>
    </lineage>
</organism>